<dbReference type="GeneID" id="91429943"/>
<evidence type="ECO:0000313" key="2">
    <source>
        <dbReference type="EMBL" id="KUN33047.1"/>
    </source>
</evidence>
<accession>A0A101QNG6</accession>
<sequence>MLGTRFRTGSPVWIDLGSPDTATAAAFYSAVFGWTYEPAGPEGGGYGVFRKGDRTVGAVGRLTEPGARSAWMTYFRSDDVEATARAVVAAGGTVRAEPMSMGDSSMAQFTDPQGAQFAVLRSDQGLERAAEDDTLLWVELHTEDPEAAIHFYSGLFGWRSEVMQAPGMTYRVLSLAEGDRQQTAFGGVAEHRGEPEGVRWVPYFAVADADASADLVRSHGGTVVMPASDVPEVGRIAWLADPSEALFAVLKPNPRQA</sequence>
<comment type="caution">
    <text evidence="2">The sequence shown here is derived from an EMBL/GenBank/DDBJ whole genome shotgun (WGS) entry which is preliminary data.</text>
</comment>
<dbReference type="Gene3D" id="3.10.180.10">
    <property type="entry name" value="2,3-Dihydroxybiphenyl 1,2-Dioxygenase, domain 1"/>
    <property type="match status" value="2"/>
</dbReference>
<dbReference type="EMBL" id="LMWS01000059">
    <property type="protein sequence ID" value="KUN33047.1"/>
    <property type="molecule type" value="Genomic_DNA"/>
</dbReference>
<dbReference type="Proteomes" id="UP000053271">
    <property type="component" value="Unassembled WGS sequence"/>
</dbReference>
<evidence type="ECO:0000313" key="3">
    <source>
        <dbReference type="Proteomes" id="UP000053271"/>
    </source>
</evidence>
<dbReference type="InterPro" id="IPR052164">
    <property type="entry name" value="Anthracycline_SecMetBiosynth"/>
</dbReference>
<proteinExistence type="predicted"/>
<dbReference type="CDD" id="cd07247">
    <property type="entry name" value="SgaA_N_like"/>
    <property type="match status" value="2"/>
</dbReference>
<dbReference type="InterPro" id="IPR037523">
    <property type="entry name" value="VOC_core"/>
</dbReference>
<evidence type="ECO:0000259" key="1">
    <source>
        <dbReference type="PROSITE" id="PS51819"/>
    </source>
</evidence>
<dbReference type="PANTHER" id="PTHR33993:SF10">
    <property type="entry name" value="CONSERVED PROTEIN"/>
    <property type="match status" value="1"/>
</dbReference>
<name>A0A101QNG6_9ACTN</name>
<feature type="domain" description="VOC" evidence="1">
    <location>
        <begin position="134"/>
        <end position="252"/>
    </location>
</feature>
<dbReference type="PANTHER" id="PTHR33993">
    <property type="entry name" value="GLYOXALASE-RELATED"/>
    <property type="match status" value="1"/>
</dbReference>
<dbReference type="RefSeq" id="WP_067242224.1">
    <property type="nucleotide sequence ID" value="NZ_JBFACV010000012.1"/>
</dbReference>
<dbReference type="PROSITE" id="PS51819">
    <property type="entry name" value="VOC"/>
    <property type="match status" value="2"/>
</dbReference>
<dbReference type="SUPFAM" id="SSF54593">
    <property type="entry name" value="Glyoxalase/Bleomycin resistance protein/Dihydroxybiphenyl dioxygenase"/>
    <property type="match status" value="2"/>
</dbReference>
<feature type="domain" description="VOC" evidence="1">
    <location>
        <begin position="10"/>
        <end position="122"/>
    </location>
</feature>
<protein>
    <submittedName>
        <fullName evidence="2">Hydroxylase</fullName>
    </submittedName>
</protein>
<gene>
    <name evidence="2" type="ORF">AQJ30_35805</name>
</gene>
<dbReference type="Pfam" id="PF00903">
    <property type="entry name" value="Glyoxalase"/>
    <property type="match status" value="2"/>
</dbReference>
<dbReference type="AlphaFoldDB" id="A0A101QNG6"/>
<reference evidence="2 3" key="1">
    <citation type="submission" date="2015-10" db="EMBL/GenBank/DDBJ databases">
        <title>Draft genome sequence of Streptomyces longwoodensis DSM 41677, type strain for the species Streptomyces longwoodensis.</title>
        <authorList>
            <person name="Ruckert C."/>
            <person name="Winkler A."/>
            <person name="Kalinowski J."/>
            <person name="Kampfer P."/>
            <person name="Glaeser S."/>
        </authorList>
    </citation>
    <scope>NUCLEOTIDE SEQUENCE [LARGE SCALE GENOMIC DNA]</scope>
    <source>
        <strain evidence="2 3">DSM 41677</strain>
    </source>
</reference>
<organism evidence="2 3">
    <name type="scientific">Streptomyces longwoodensis</name>
    <dbReference type="NCBI Taxonomy" id="68231"/>
    <lineage>
        <taxon>Bacteria</taxon>
        <taxon>Bacillati</taxon>
        <taxon>Actinomycetota</taxon>
        <taxon>Actinomycetes</taxon>
        <taxon>Kitasatosporales</taxon>
        <taxon>Streptomycetaceae</taxon>
        <taxon>Streptomyces</taxon>
    </lineage>
</organism>
<dbReference type="InterPro" id="IPR029068">
    <property type="entry name" value="Glyas_Bleomycin-R_OHBP_Dase"/>
</dbReference>
<keyword evidence="3" id="KW-1185">Reference proteome</keyword>
<dbReference type="InterPro" id="IPR004360">
    <property type="entry name" value="Glyas_Fos-R_dOase_dom"/>
</dbReference>